<evidence type="ECO:0000256" key="1">
    <source>
        <dbReference type="ARBA" id="ARBA00006738"/>
    </source>
</evidence>
<evidence type="ECO:0000313" key="4">
    <source>
        <dbReference type="Proteomes" id="UP000273252"/>
    </source>
</evidence>
<dbReference type="Proteomes" id="UP000273252">
    <property type="component" value="Unassembled WGS sequence"/>
</dbReference>
<evidence type="ECO:0000256" key="2">
    <source>
        <dbReference type="HAMAP-Rule" id="MF_00048"/>
    </source>
</evidence>
<dbReference type="CDD" id="cd20736">
    <property type="entry name" value="PoNe_Nuclease"/>
    <property type="match status" value="1"/>
</dbReference>
<dbReference type="AlphaFoldDB" id="A0A3A6QNZ7"/>
<dbReference type="Gene3D" id="3.40.1350.10">
    <property type="match status" value="1"/>
</dbReference>
<dbReference type="RefSeq" id="WP_120029751.1">
    <property type="nucleotide sequence ID" value="NZ_QVMU01000002.1"/>
</dbReference>
<dbReference type="HAMAP" id="MF_00048">
    <property type="entry name" value="UPF0102"/>
    <property type="match status" value="1"/>
</dbReference>
<dbReference type="Pfam" id="PF02021">
    <property type="entry name" value="UPF0102"/>
    <property type="match status" value="1"/>
</dbReference>
<gene>
    <name evidence="3" type="ORF">DZ860_04625</name>
</gene>
<name>A0A3A6QNZ7_9VIBR</name>
<dbReference type="GO" id="GO:0003676">
    <property type="term" value="F:nucleic acid binding"/>
    <property type="evidence" value="ECO:0007669"/>
    <property type="project" value="InterPro"/>
</dbReference>
<dbReference type="InterPro" id="IPR003509">
    <property type="entry name" value="UPF0102_YraN-like"/>
</dbReference>
<dbReference type="OrthoDB" id="9794876at2"/>
<dbReference type="NCBIfam" id="NF009154">
    <property type="entry name" value="PRK12497.3-3"/>
    <property type="match status" value="1"/>
</dbReference>
<dbReference type="PANTHER" id="PTHR34039">
    <property type="entry name" value="UPF0102 PROTEIN YRAN"/>
    <property type="match status" value="1"/>
</dbReference>
<evidence type="ECO:0000313" key="3">
    <source>
        <dbReference type="EMBL" id="RJX74415.1"/>
    </source>
</evidence>
<dbReference type="EMBL" id="QVMU01000002">
    <property type="protein sequence ID" value="RJX74415.1"/>
    <property type="molecule type" value="Genomic_DNA"/>
</dbReference>
<organism evidence="3 4">
    <name type="scientific">Vibrio sinensis</name>
    <dbReference type="NCBI Taxonomy" id="2302434"/>
    <lineage>
        <taxon>Bacteria</taxon>
        <taxon>Pseudomonadati</taxon>
        <taxon>Pseudomonadota</taxon>
        <taxon>Gammaproteobacteria</taxon>
        <taxon>Vibrionales</taxon>
        <taxon>Vibrionaceae</taxon>
        <taxon>Vibrio</taxon>
    </lineage>
</organism>
<dbReference type="InterPro" id="IPR011335">
    <property type="entry name" value="Restrct_endonuc-II-like"/>
</dbReference>
<proteinExistence type="inferred from homology"/>
<keyword evidence="4" id="KW-1185">Reference proteome</keyword>
<reference evidence="3 4" key="1">
    <citation type="submission" date="2018-08" db="EMBL/GenBank/DDBJ databases">
        <title>Vibrio isolated from the Eastern China Marginal Seas.</title>
        <authorList>
            <person name="Li Y."/>
        </authorList>
    </citation>
    <scope>NUCLEOTIDE SEQUENCE [LARGE SCALE GENOMIC DNA]</scope>
    <source>
        <strain evidence="3 4">BEI233</strain>
    </source>
</reference>
<accession>A0A3A6QNZ7</accession>
<comment type="caution">
    <text evidence="3">The sequence shown here is derived from an EMBL/GenBank/DDBJ whole genome shotgun (WGS) entry which is preliminary data.</text>
</comment>
<dbReference type="PANTHER" id="PTHR34039:SF1">
    <property type="entry name" value="UPF0102 PROTEIN YRAN"/>
    <property type="match status" value="1"/>
</dbReference>
<dbReference type="SUPFAM" id="SSF52980">
    <property type="entry name" value="Restriction endonuclease-like"/>
    <property type="match status" value="1"/>
</dbReference>
<dbReference type="NCBIfam" id="NF009150">
    <property type="entry name" value="PRK12497.1-3"/>
    <property type="match status" value="1"/>
</dbReference>
<sequence>MGMISKTHKGKHYEAVAERYLSGDGLSIITRNFHARGGEIDLIMRDGQTIVFVEVRYRQSQHYGHAAETVTKSKMNNIIRAANVWLKQQGLSSYTTDYRFDLIAIHNDGKEIDWIQNAITQG</sequence>
<comment type="similarity">
    <text evidence="1 2">Belongs to the UPF0102 family.</text>
</comment>
<protein>
    <recommendedName>
        <fullName evidence="2">UPF0102 protein DZ860_04625</fullName>
    </recommendedName>
</protein>
<dbReference type="NCBIfam" id="TIGR00252">
    <property type="entry name" value="YraN family protein"/>
    <property type="match status" value="1"/>
</dbReference>
<dbReference type="InterPro" id="IPR011856">
    <property type="entry name" value="tRNA_endonuc-like_dom_sf"/>
</dbReference>